<evidence type="ECO:0000256" key="2">
    <source>
        <dbReference type="ARBA" id="ARBA00022801"/>
    </source>
</evidence>
<evidence type="ECO:0000256" key="1">
    <source>
        <dbReference type="ARBA" id="ARBA00008834"/>
    </source>
</evidence>
<comment type="similarity">
    <text evidence="1 6">Belongs to the glycosyl hydrolase 28 family.</text>
</comment>
<feature type="signal peptide" evidence="7">
    <location>
        <begin position="1"/>
        <end position="15"/>
    </location>
</feature>
<keyword evidence="2 6" id="KW-0378">Hydrolase</keyword>
<dbReference type="GO" id="GO:0004650">
    <property type="term" value="F:polygalacturonase activity"/>
    <property type="evidence" value="ECO:0007669"/>
    <property type="project" value="InterPro"/>
</dbReference>
<dbReference type="Pfam" id="PF00295">
    <property type="entry name" value="Glyco_hydro_28"/>
    <property type="match status" value="1"/>
</dbReference>
<keyword evidence="3" id="KW-1015">Disulfide bond</keyword>
<protein>
    <recommendedName>
        <fullName evidence="10">Polygalacturonase</fullName>
    </recommendedName>
</protein>
<dbReference type="PANTHER" id="PTHR31736">
    <property type="match status" value="1"/>
</dbReference>
<evidence type="ECO:0000256" key="5">
    <source>
        <dbReference type="ARBA" id="ARBA00023295"/>
    </source>
</evidence>
<dbReference type="InterPro" id="IPR011050">
    <property type="entry name" value="Pectin_lyase_fold/virulence"/>
</dbReference>
<sequence length="455" mass="50397">MRQWWLLICAPAARARWVDWQSAGAVPDDETAASANTKLLNTLLATSPARTTLFIPNRTFWLAGGVEAIGVAPSLTLQLEGTLRFVPGRKGWPVHYQCDRWHNPLQPPSGKSCVKEAFFIANTSSLTLTSNGTGTLHGGGDAWWGYIQYALHGEDRPRLLSILNVTDVLLERWNFRQSAYWTFTARDVARVEIGECTIDNRVNSADDHGLLNLAAFNTDGFDVAGRDIHIHHSTVWNQDDCFTVQPMGRLGTNARCTENILIEDVNASGLGLTVGAVRPSVDHNCIRNVTFRRVKMHHTFKGIYMKSQYNDDPKATAEITNILYDRVEMDSPTQVPIWIGPAQEADSAHACSLFWPELPFSQCPPPPSSLHWTNITLRDVNIRSPKESPGVVYGNPDQPMKNVVFENVVVSNPGERPWGSQFYKCTGVHGATKGVTSPVPPCFDATRPLDVPNSL</sequence>
<dbReference type="Proteomes" id="UP001515480">
    <property type="component" value="Unassembled WGS sequence"/>
</dbReference>
<dbReference type="InterPro" id="IPR012334">
    <property type="entry name" value="Pectin_lyas_fold"/>
</dbReference>
<dbReference type="Gene3D" id="2.160.20.10">
    <property type="entry name" value="Single-stranded right-handed beta-helix, Pectin lyase-like"/>
    <property type="match status" value="1"/>
</dbReference>
<keyword evidence="7" id="KW-0732">Signal</keyword>
<comment type="caution">
    <text evidence="8">The sequence shown here is derived from an EMBL/GenBank/DDBJ whole genome shotgun (WGS) entry which is preliminary data.</text>
</comment>
<evidence type="ECO:0000256" key="4">
    <source>
        <dbReference type="ARBA" id="ARBA00023180"/>
    </source>
</evidence>
<feature type="chain" id="PRO_5044316376" description="Polygalacturonase" evidence="7">
    <location>
        <begin position="16"/>
        <end position="455"/>
    </location>
</feature>
<dbReference type="InterPro" id="IPR000743">
    <property type="entry name" value="Glyco_hydro_28"/>
</dbReference>
<accession>A0AB34JU39</accession>
<name>A0AB34JU39_PRYPA</name>
<evidence type="ECO:0000256" key="6">
    <source>
        <dbReference type="RuleBase" id="RU361169"/>
    </source>
</evidence>
<organism evidence="8 9">
    <name type="scientific">Prymnesium parvum</name>
    <name type="common">Toxic golden alga</name>
    <dbReference type="NCBI Taxonomy" id="97485"/>
    <lineage>
        <taxon>Eukaryota</taxon>
        <taxon>Haptista</taxon>
        <taxon>Haptophyta</taxon>
        <taxon>Prymnesiophyceae</taxon>
        <taxon>Prymnesiales</taxon>
        <taxon>Prymnesiaceae</taxon>
        <taxon>Prymnesium</taxon>
    </lineage>
</organism>
<keyword evidence="9" id="KW-1185">Reference proteome</keyword>
<dbReference type="GO" id="GO:0046576">
    <property type="term" value="F:rhamnogalacturonan alpha-L-rhamnopyranosyl-(1-&gt;4)-alpha-D-galactopyranosyluronide lyase activity"/>
    <property type="evidence" value="ECO:0007669"/>
    <property type="project" value="UniProtKB-ARBA"/>
</dbReference>
<dbReference type="GO" id="GO:0005975">
    <property type="term" value="P:carbohydrate metabolic process"/>
    <property type="evidence" value="ECO:0007669"/>
    <property type="project" value="InterPro"/>
</dbReference>
<evidence type="ECO:0008006" key="10">
    <source>
        <dbReference type="Google" id="ProtNLM"/>
    </source>
</evidence>
<dbReference type="PANTHER" id="PTHR31736:SF19">
    <property type="entry name" value="PECTIN LYASE SUPERFAMILY PROTEIN-RELATED"/>
    <property type="match status" value="1"/>
</dbReference>
<dbReference type="EMBL" id="JBGBPQ010000005">
    <property type="protein sequence ID" value="KAL1524215.1"/>
    <property type="molecule type" value="Genomic_DNA"/>
</dbReference>
<dbReference type="AlphaFoldDB" id="A0AB34JU39"/>
<gene>
    <name evidence="8" type="ORF">AB1Y20_019123</name>
</gene>
<reference evidence="8 9" key="1">
    <citation type="journal article" date="2024" name="Science">
        <title>Giant polyketide synthase enzymes in the biosynthesis of giant marine polyether toxins.</title>
        <authorList>
            <person name="Fallon T.R."/>
            <person name="Shende V.V."/>
            <person name="Wierzbicki I.H."/>
            <person name="Pendleton A.L."/>
            <person name="Watervoot N.F."/>
            <person name="Auber R.P."/>
            <person name="Gonzalez D.J."/>
            <person name="Wisecaver J.H."/>
            <person name="Moore B.S."/>
        </authorList>
    </citation>
    <scope>NUCLEOTIDE SEQUENCE [LARGE SCALE GENOMIC DNA]</scope>
    <source>
        <strain evidence="8 9">12B1</strain>
    </source>
</reference>
<evidence type="ECO:0000256" key="3">
    <source>
        <dbReference type="ARBA" id="ARBA00023157"/>
    </source>
</evidence>
<evidence type="ECO:0000313" key="8">
    <source>
        <dbReference type="EMBL" id="KAL1524215.1"/>
    </source>
</evidence>
<dbReference type="SUPFAM" id="SSF51126">
    <property type="entry name" value="Pectin lyase-like"/>
    <property type="match status" value="1"/>
</dbReference>
<proteinExistence type="inferred from homology"/>
<keyword evidence="4" id="KW-0325">Glycoprotein</keyword>
<evidence type="ECO:0000256" key="7">
    <source>
        <dbReference type="SAM" id="SignalP"/>
    </source>
</evidence>
<evidence type="ECO:0000313" key="9">
    <source>
        <dbReference type="Proteomes" id="UP001515480"/>
    </source>
</evidence>
<keyword evidence="5 6" id="KW-0326">Glycosidase</keyword>